<dbReference type="PROSITE" id="PS50042">
    <property type="entry name" value="CNMP_BINDING_3"/>
    <property type="match status" value="4"/>
</dbReference>
<feature type="transmembrane region" description="Helical" evidence="10">
    <location>
        <begin position="843"/>
        <end position="864"/>
    </location>
</feature>
<feature type="transmembrane region" description="Helical" evidence="10">
    <location>
        <begin position="205"/>
        <end position="225"/>
    </location>
</feature>
<dbReference type="Gene3D" id="2.60.120.10">
    <property type="entry name" value="Jelly Rolls"/>
    <property type="match status" value="4"/>
</dbReference>
<feature type="transmembrane region" description="Helical" evidence="10">
    <location>
        <begin position="89"/>
        <end position="110"/>
    </location>
</feature>
<gene>
    <name evidence="12" type="ORF">BV898_11915</name>
</gene>
<comment type="subcellular location">
    <subcellularLocation>
        <location evidence="1">Membrane</location>
        <topology evidence="1">Multi-pass membrane protein</topology>
    </subcellularLocation>
</comment>
<dbReference type="FunFam" id="1.10.287.630:FF:000001">
    <property type="entry name" value="Cyclic nucleotide-gated channel alpha 3"/>
    <property type="match status" value="1"/>
</dbReference>
<feature type="transmembrane region" description="Helical" evidence="10">
    <location>
        <begin position="712"/>
        <end position="738"/>
    </location>
</feature>
<evidence type="ECO:0000313" key="13">
    <source>
        <dbReference type="Proteomes" id="UP000192578"/>
    </source>
</evidence>
<evidence type="ECO:0000256" key="9">
    <source>
        <dbReference type="SAM" id="MobiDB-lite"/>
    </source>
</evidence>
<keyword evidence="7" id="KW-1071">Ligand-gated ion channel</keyword>
<dbReference type="CDD" id="cd00038">
    <property type="entry name" value="CAP_ED"/>
    <property type="match status" value="4"/>
</dbReference>
<feature type="transmembrane region" description="Helical" evidence="10">
    <location>
        <begin position="1468"/>
        <end position="1491"/>
    </location>
</feature>
<dbReference type="SUPFAM" id="SSF81324">
    <property type="entry name" value="Voltage-gated potassium channels"/>
    <property type="match status" value="4"/>
</dbReference>
<feature type="transmembrane region" description="Helical" evidence="10">
    <location>
        <begin position="61"/>
        <end position="83"/>
    </location>
</feature>
<feature type="transmembrane region" description="Helical" evidence="10">
    <location>
        <begin position="1885"/>
        <end position="1911"/>
    </location>
</feature>
<dbReference type="Gene3D" id="1.10.287.70">
    <property type="match status" value="4"/>
</dbReference>
<dbReference type="InterPro" id="IPR018490">
    <property type="entry name" value="cNMP-bd_dom_sf"/>
</dbReference>
<evidence type="ECO:0000313" key="12">
    <source>
        <dbReference type="EMBL" id="OQV13921.1"/>
    </source>
</evidence>
<evidence type="ECO:0000256" key="10">
    <source>
        <dbReference type="SAM" id="Phobius"/>
    </source>
</evidence>
<dbReference type="InterPro" id="IPR014710">
    <property type="entry name" value="RmlC-like_jellyroll"/>
</dbReference>
<dbReference type="Pfam" id="PF00520">
    <property type="entry name" value="Ion_trans"/>
    <property type="match status" value="4"/>
</dbReference>
<evidence type="ECO:0000256" key="8">
    <source>
        <dbReference type="ARBA" id="ARBA00023303"/>
    </source>
</evidence>
<evidence type="ECO:0000256" key="7">
    <source>
        <dbReference type="ARBA" id="ARBA00023286"/>
    </source>
</evidence>
<evidence type="ECO:0000256" key="2">
    <source>
        <dbReference type="ARBA" id="ARBA00022448"/>
    </source>
</evidence>
<feature type="transmembrane region" description="Helical" evidence="10">
    <location>
        <begin position="1779"/>
        <end position="1797"/>
    </location>
</feature>
<evidence type="ECO:0000256" key="5">
    <source>
        <dbReference type="ARBA" id="ARBA00023065"/>
    </source>
</evidence>
<dbReference type="Gene3D" id="1.10.287.630">
    <property type="entry name" value="Helix hairpin bin"/>
    <property type="match status" value="3"/>
</dbReference>
<feature type="transmembrane region" description="Helical" evidence="10">
    <location>
        <begin position="1365"/>
        <end position="1385"/>
    </location>
</feature>
<name>A0A1W0WFE9_HYPEX</name>
<evidence type="ECO:0000256" key="4">
    <source>
        <dbReference type="ARBA" id="ARBA00022989"/>
    </source>
</evidence>
<evidence type="ECO:0000256" key="6">
    <source>
        <dbReference type="ARBA" id="ARBA00023136"/>
    </source>
</evidence>
<reference evidence="13" key="1">
    <citation type="submission" date="2017-01" db="EMBL/GenBank/DDBJ databases">
        <title>Comparative genomics of anhydrobiosis in the tardigrade Hypsibius dujardini.</title>
        <authorList>
            <person name="Yoshida Y."/>
            <person name="Koutsovoulos G."/>
            <person name="Laetsch D."/>
            <person name="Stevens L."/>
            <person name="Kumar S."/>
            <person name="Horikawa D."/>
            <person name="Ishino K."/>
            <person name="Komine S."/>
            <person name="Tomita M."/>
            <person name="Blaxter M."/>
            <person name="Arakawa K."/>
        </authorList>
    </citation>
    <scope>NUCLEOTIDE SEQUENCE [LARGE SCALE GENOMIC DNA]</scope>
    <source>
        <strain evidence="13">Z151</strain>
    </source>
</reference>
<dbReference type="SMART" id="SM00100">
    <property type="entry name" value="cNMP"/>
    <property type="match status" value="4"/>
</dbReference>
<feature type="transmembrane region" description="Helical" evidence="10">
    <location>
        <begin position="931"/>
        <end position="954"/>
    </location>
</feature>
<dbReference type="GO" id="GO:0005249">
    <property type="term" value="F:voltage-gated potassium channel activity"/>
    <property type="evidence" value="ECO:0007669"/>
    <property type="project" value="TreeGrafter"/>
</dbReference>
<sequence>MFSCTKEVALLQQYVKKKGPRRFGDSDEMKETKTKMGQMVDIEWGWLGYENRAKRDSKFTVWDVLISGMVVLQATLISFAAAFDPYNMSLLIVTYALDFINLIDICMTAWRHYEHDLRNTELRRGRCRLDLYFRGRFLIDFLGIAPVEMICYLYLKSNVSVNRFQIMSLLAYARTNRMLCLYKVFRYLRYLESHVGANLSLYRSLTYTVLSWLILHISACLWYLIPCHTWSNIRDGMRLCSAPSWIYGGYYIEANIMGSWPKPDQAFSLYNLTLFESSWNIYNGSFDHGLGKGYRPIQDWVVINATTAQVYMYSLYFTISTATTVGLGDVHGVTVGEQLFSLFVQMEGTLVIFGMIQGGITSMLTNFDVNQFRFKMRVSAITHYLRDQNQPSELVRDVLCFYRYLWERSRGMLSAGLFDQLPFALRSEISMELTGQIFDKAPLFMNIDASFLRMLSLKFRPMLALPDQILMEQGELCDMMVYVQKGELEVLTDDDMQVPLMMLRSGKLIGEINLITRMPRKYSIRAIGHCDLVVLRTEDLMECLQSYPEVADELRRRAEERAGVTPSSDTHEGILASNDTHESARLKEHEANLLVRIREEEDKMGANMRPLMAAFKIRRPQEQINVSESMELYRIRDPMCELVAYHTSELSDQIKSTYRSILQQYRDFSLDPDGLFYYFWERFIVLLVVVTFFINTYIAWFESYYKLLQDSIIGYLLLTVSYTMDVFLLLDFGLQFFVQISTPNGKICSHKKMREAYMMSWRFWCDMCAVLPLEFFLVFLISNNGTVFYVVQGTPLEADDFFLYQMQWMGFLKLNRCLKIFVLPGFFDRWTDELTASTAVVRLVKFTIYILISLQLGATLLIAFTCGAPDACPTDANYFWTASNKTPNITVDSANSYWYTTALYYAGVLLTTTGYGDIYPHNHVEQMVANLVMILGVLVYGYCIAVLTATLANLDGPRVEFQDRLAALNTFMEYNRMTDSVKNRAVDSVALLWTATRGEDLPGVKSMTFDLPDYLSQMIQFEDLMHLVASVPIFKNIEEDILKRFASTIRRYLFPPDEYIIQKGDLIHELFVIRRGVCQLYHPNDSSLVIGELQPGMYFGEIGFLFNHSEVVSVKTVTHCEVLTIPRPEFDQSVAGVRWFSHQMQMIAQNLRYYDDIIATARSARPVIKKRREESLIRLTPHEKRRLTFRDDFQSLSVNKLISHLYKNLMNYTLAINGSFLQWWTYSRVVMSTIIFVLTMIQVTYRLTSGFYFAICYLLDIYAWVDIYLQFHVQYYNHLNILVTHPYMTAKRYLRSNFWIDLLSVIPLEFFLIFTPGATASTHLRDDLLHMIMYMRLNRCFQIYRVPLAFNFLESDIKNRESFMFILKFINYFIILIAFATAMPLTMECGTTAATCGVNISACTDQVSFASPRTCVDTSYLTTVTPNITSKDSTWTQFVGGFYWAVTTLCIVGYGDITAQTNNGPEQILFLFLMIAGYVFFGYIIASIAAAQANSDARRSRFFDRLVAIKQYMNHEHVPKPLRSRITHYYQFLWLRTQGVDPKTLIVGLPPSLTAELALQLYRKVIEQVPIFKNTPIAFKKMMAAIVQPLYIKEGEHVIKLDDTGSELYFVYRGSIEVQFCNGVTSPQLVRAGRVLGEVAFFMKETSRISCQARENSDLYYATRKDFDLILEHYPEVREMLMEQVTSSMDMDAEFKTNAIWRKTPIDDPTGYKGYRHSLVAKRRNKMPLGRRLRLISRYIFPPYDRNMRYFSKYFCNFLRVISVMLMSYQPSFGHYTDAFYVVHYILEFVFIIDIVMKTRTGYLDEYGNQVLAKTRVLNRYLKSTDGLFMDLLNCFPYEVLTLVAPAAIRPKVWGYLRLLRIPTRLLRIFQLFNKWLAELDINVLFVRLLFTLTQLFLWLHFFACIGYFIACPDSKCDSKHSWISRTSLRNELHSEPQAYIMTIYWIVTTATTTGYGDILPLTDLERFFTCVVQVIGKFLFGIIVGDIASTLANLEISRQNFESKFQALRTYLLDQQANKSIIDRVRNYFHHLWRMDRGVGDIHSVLNDAPFCLRTELSYVVHQKDLRELPLFRDSSNAFVRMLSALLHQVHFIPGDYIIQQGDLVEEMYFLHNGEAVEVDNGMETRVIRRGSNINWQAILIDWPASRTVRATDNCEVYVLTRAQLVEVVSKYQDEMEHVCMTNRIRLRDLLEEEKVELD</sequence>
<feature type="transmembrane region" description="Helical" evidence="10">
    <location>
        <begin position="759"/>
        <end position="781"/>
    </location>
</feature>
<keyword evidence="3 10" id="KW-0812">Transmembrane</keyword>
<dbReference type="InterPro" id="IPR000595">
    <property type="entry name" value="cNMP-bd_dom"/>
</dbReference>
<comment type="caution">
    <text evidence="12">The sequence shown here is derived from an EMBL/GenBank/DDBJ whole genome shotgun (WGS) entry which is preliminary data.</text>
</comment>
<protein>
    <submittedName>
        <fullName evidence="12">Cyclic nucleotide-gated cation channel subunit A</fullName>
    </submittedName>
</protein>
<dbReference type="InterPro" id="IPR005821">
    <property type="entry name" value="Ion_trans_dom"/>
</dbReference>
<dbReference type="PANTHER" id="PTHR45638:SF19">
    <property type="entry name" value="CYCLIC NUCLEOTIDE-BINDING DOMAIN-CONTAINING PROTEIN"/>
    <property type="match status" value="1"/>
</dbReference>
<feature type="transmembrane region" description="Helical" evidence="10">
    <location>
        <begin position="683"/>
        <end position="700"/>
    </location>
</feature>
<dbReference type="OrthoDB" id="415460at2759"/>
<keyword evidence="6 10" id="KW-0472">Membrane</keyword>
<feature type="domain" description="Cyclic nucleotide-binding" evidence="11">
    <location>
        <begin position="2072"/>
        <end position="2170"/>
    </location>
</feature>
<organism evidence="12 13">
    <name type="scientific">Hypsibius exemplaris</name>
    <name type="common">Freshwater tardigrade</name>
    <dbReference type="NCBI Taxonomy" id="2072580"/>
    <lineage>
        <taxon>Eukaryota</taxon>
        <taxon>Metazoa</taxon>
        <taxon>Ecdysozoa</taxon>
        <taxon>Tardigrada</taxon>
        <taxon>Eutardigrada</taxon>
        <taxon>Parachela</taxon>
        <taxon>Hypsibioidea</taxon>
        <taxon>Hypsibiidae</taxon>
        <taxon>Hypsibius</taxon>
    </lineage>
</organism>
<dbReference type="InterPro" id="IPR050866">
    <property type="entry name" value="CNG_cation_channel"/>
</dbReference>
<evidence type="ECO:0000256" key="3">
    <source>
        <dbReference type="ARBA" id="ARBA00022692"/>
    </source>
</evidence>
<keyword evidence="4 10" id="KW-1133">Transmembrane helix</keyword>
<dbReference type="PANTHER" id="PTHR45638">
    <property type="entry name" value="CYCLIC NUCLEOTIDE-GATED CATION CHANNEL SUBUNIT A"/>
    <property type="match status" value="1"/>
</dbReference>
<feature type="domain" description="Cyclic nucleotide-binding" evidence="11">
    <location>
        <begin position="1571"/>
        <end position="1688"/>
    </location>
</feature>
<dbReference type="Pfam" id="PF00027">
    <property type="entry name" value="cNMP_binding"/>
    <property type="match status" value="4"/>
</dbReference>
<keyword evidence="8" id="KW-0407">Ion channel</keyword>
<feature type="domain" description="Cyclic nucleotide-binding" evidence="11">
    <location>
        <begin position="443"/>
        <end position="561"/>
    </location>
</feature>
<keyword evidence="13" id="KW-1185">Reference proteome</keyword>
<feature type="transmembrane region" description="Helical" evidence="10">
    <location>
        <begin position="131"/>
        <end position="155"/>
    </location>
</feature>
<evidence type="ECO:0000256" key="1">
    <source>
        <dbReference type="ARBA" id="ARBA00004141"/>
    </source>
</evidence>
<accession>A0A1W0WFE9</accession>
<feature type="domain" description="Cyclic nucleotide-binding" evidence="11">
    <location>
        <begin position="1033"/>
        <end position="1132"/>
    </location>
</feature>
<dbReference type="EMBL" id="MTYJ01000114">
    <property type="protein sequence ID" value="OQV13921.1"/>
    <property type="molecule type" value="Genomic_DNA"/>
</dbReference>
<dbReference type="GO" id="GO:0044877">
    <property type="term" value="F:protein-containing complex binding"/>
    <property type="evidence" value="ECO:0007669"/>
    <property type="project" value="TreeGrafter"/>
</dbReference>
<dbReference type="GO" id="GO:0005221">
    <property type="term" value="F:intracellularly cyclic nucleotide-activated monoatomic cation channel activity"/>
    <property type="evidence" value="ECO:0007669"/>
    <property type="project" value="InterPro"/>
</dbReference>
<dbReference type="SUPFAM" id="SSF51206">
    <property type="entry name" value="cAMP-binding domain-like"/>
    <property type="match status" value="4"/>
</dbReference>
<feature type="transmembrane region" description="Helical" evidence="10">
    <location>
        <begin position="1226"/>
        <end position="1245"/>
    </location>
</feature>
<feature type="transmembrane region" description="Helical" evidence="10">
    <location>
        <begin position="1251"/>
        <end position="1269"/>
    </location>
</feature>
<feature type="transmembrane region" description="Helical" evidence="10">
    <location>
        <begin position="1754"/>
        <end position="1773"/>
    </location>
</feature>
<keyword evidence="5" id="KW-0406">Ion transport</keyword>
<keyword evidence="2" id="KW-0813">Transport</keyword>
<proteinExistence type="predicted"/>
<feature type="transmembrane region" description="Helical" evidence="10">
    <location>
        <begin position="1298"/>
        <end position="1319"/>
    </location>
</feature>
<feature type="region of interest" description="Disordered" evidence="9">
    <location>
        <begin position="559"/>
        <end position="582"/>
    </location>
</feature>
<dbReference type="GO" id="GO:0016020">
    <property type="term" value="C:membrane"/>
    <property type="evidence" value="ECO:0007669"/>
    <property type="project" value="UniProtKB-SubCell"/>
</dbReference>
<dbReference type="Proteomes" id="UP000192578">
    <property type="component" value="Unassembled WGS sequence"/>
</dbReference>
<evidence type="ECO:0000259" key="11">
    <source>
        <dbReference type="PROSITE" id="PS50042"/>
    </source>
</evidence>